<protein>
    <submittedName>
        <fullName evidence="2">Amidohydrolase family protein</fullName>
    </submittedName>
</protein>
<dbReference type="RefSeq" id="WP_221860437.1">
    <property type="nucleotide sequence ID" value="NZ_BAAAYV010000021.1"/>
</dbReference>
<dbReference type="SUPFAM" id="SSF51556">
    <property type="entry name" value="Metallo-dependent hydrolases"/>
    <property type="match status" value="1"/>
</dbReference>
<comment type="caution">
    <text evidence="2">The sequence shown here is derived from an EMBL/GenBank/DDBJ whole genome shotgun (WGS) entry which is preliminary data.</text>
</comment>
<evidence type="ECO:0000313" key="3">
    <source>
        <dbReference type="Proteomes" id="UP001410795"/>
    </source>
</evidence>
<evidence type="ECO:0000313" key="2">
    <source>
        <dbReference type="EMBL" id="GAA3666459.1"/>
    </source>
</evidence>
<evidence type="ECO:0000259" key="1">
    <source>
        <dbReference type="Pfam" id="PF01979"/>
    </source>
</evidence>
<sequence length="405" mass="42226">MHPTATPTLYVADRLLHTDPVSVVGNGGVLVRDGLIAWAGPMSEYDAAIADDVVREELGDVTLMPGLIDAHVHLGFDGGDDPVGRMRRESDVEQAMLMLRSARELLGAGVTTARDLGARGYLDVAVRRAIEDGTAEGPRLLTAGAPLTVTGGHCWFMGGEVDDEGEARKAVRRHHKRGVDLIKVMSTGGYMTPGSAPWHTQFTDGQLAAIVGEAHRLGKQVAAHCHGVEGIRAALAAGVDTLEHCSFTSPDGGSELDPRLVDAIAASPSYVSPTMNVDVRAKMAAEGWEPAVAELYRRGAKIIASTDAGIAHTPHGDYAAGLEALAQAGLPPREVLVAATSRAADALGLSGVTGRLAAGLSADLIAVDGDPTVDLSVLRAPRLVVARGLRFALPEPRAAFARVPA</sequence>
<dbReference type="Gene3D" id="2.30.40.10">
    <property type="entry name" value="Urease, subunit C, domain 1"/>
    <property type="match status" value="1"/>
</dbReference>
<dbReference type="InterPro" id="IPR057744">
    <property type="entry name" value="OTAase-like"/>
</dbReference>
<proteinExistence type="predicted"/>
<accession>A0ABP7BQZ9</accession>
<dbReference type="PANTHER" id="PTHR43135">
    <property type="entry name" value="ALPHA-D-RIBOSE 1-METHYLPHOSPHONATE 5-TRIPHOSPHATE DIPHOSPHATASE"/>
    <property type="match status" value="1"/>
</dbReference>
<feature type="domain" description="Amidohydrolase-related" evidence="1">
    <location>
        <begin position="62"/>
        <end position="375"/>
    </location>
</feature>
<name>A0ABP7BQZ9_9MICO</name>
<gene>
    <name evidence="2" type="ORF">GCM10022202_30840</name>
</gene>
<dbReference type="CDD" id="cd01299">
    <property type="entry name" value="Met_dep_hydrolase_A"/>
    <property type="match status" value="1"/>
</dbReference>
<dbReference type="PANTHER" id="PTHR43135:SF3">
    <property type="entry name" value="ALPHA-D-RIBOSE 1-METHYLPHOSPHONATE 5-TRIPHOSPHATE DIPHOSPHATASE"/>
    <property type="match status" value="1"/>
</dbReference>
<reference evidence="3" key="1">
    <citation type="journal article" date="2019" name="Int. J. Syst. Evol. Microbiol.">
        <title>The Global Catalogue of Microorganisms (GCM) 10K type strain sequencing project: providing services to taxonomists for standard genome sequencing and annotation.</title>
        <authorList>
            <consortium name="The Broad Institute Genomics Platform"/>
            <consortium name="The Broad Institute Genome Sequencing Center for Infectious Disease"/>
            <person name="Wu L."/>
            <person name="Ma J."/>
        </authorList>
    </citation>
    <scope>NUCLEOTIDE SEQUENCE [LARGE SCALE GENOMIC DNA]</scope>
    <source>
        <strain evidence="3">JCM 16546</strain>
    </source>
</reference>
<dbReference type="InterPro" id="IPR051781">
    <property type="entry name" value="Metallo-dep_Hydrolase"/>
</dbReference>
<dbReference type="Gene3D" id="3.20.20.140">
    <property type="entry name" value="Metal-dependent hydrolases"/>
    <property type="match status" value="1"/>
</dbReference>
<organism evidence="2 3">
    <name type="scientific">Microbacterium marinilacus</name>
    <dbReference type="NCBI Taxonomy" id="415209"/>
    <lineage>
        <taxon>Bacteria</taxon>
        <taxon>Bacillati</taxon>
        <taxon>Actinomycetota</taxon>
        <taxon>Actinomycetes</taxon>
        <taxon>Micrococcales</taxon>
        <taxon>Microbacteriaceae</taxon>
        <taxon>Microbacterium</taxon>
    </lineage>
</organism>
<dbReference type="SUPFAM" id="SSF51338">
    <property type="entry name" value="Composite domain of metallo-dependent hydrolases"/>
    <property type="match status" value="1"/>
</dbReference>
<dbReference type="Proteomes" id="UP001410795">
    <property type="component" value="Unassembled WGS sequence"/>
</dbReference>
<dbReference type="EMBL" id="BAAAYV010000021">
    <property type="protein sequence ID" value="GAA3666459.1"/>
    <property type="molecule type" value="Genomic_DNA"/>
</dbReference>
<dbReference type="InterPro" id="IPR011059">
    <property type="entry name" value="Metal-dep_hydrolase_composite"/>
</dbReference>
<dbReference type="Pfam" id="PF01979">
    <property type="entry name" value="Amidohydro_1"/>
    <property type="match status" value="1"/>
</dbReference>
<keyword evidence="3" id="KW-1185">Reference proteome</keyword>
<dbReference type="InterPro" id="IPR032466">
    <property type="entry name" value="Metal_Hydrolase"/>
</dbReference>
<dbReference type="InterPro" id="IPR006680">
    <property type="entry name" value="Amidohydro-rel"/>
</dbReference>